<dbReference type="EMBL" id="NBNE01000832">
    <property type="protein sequence ID" value="OWZ16991.1"/>
    <property type="molecule type" value="Genomic_DNA"/>
</dbReference>
<organism evidence="1 2">
    <name type="scientific">Phytophthora megakarya</name>
    <dbReference type="NCBI Taxonomy" id="4795"/>
    <lineage>
        <taxon>Eukaryota</taxon>
        <taxon>Sar</taxon>
        <taxon>Stramenopiles</taxon>
        <taxon>Oomycota</taxon>
        <taxon>Peronosporomycetes</taxon>
        <taxon>Peronosporales</taxon>
        <taxon>Peronosporaceae</taxon>
        <taxon>Phytophthora</taxon>
    </lineage>
</organism>
<gene>
    <name evidence="1" type="ORF">PHMEG_0009135</name>
</gene>
<evidence type="ECO:0000313" key="2">
    <source>
        <dbReference type="Proteomes" id="UP000198211"/>
    </source>
</evidence>
<proteinExistence type="predicted"/>
<dbReference type="STRING" id="4795.A0A225WGY6"/>
<dbReference type="PANTHER" id="PTHR11439:SF440">
    <property type="entry name" value="INTEGRASE CATALYTIC DOMAIN-CONTAINING PROTEIN"/>
    <property type="match status" value="1"/>
</dbReference>
<dbReference type="AlphaFoldDB" id="A0A225WGY6"/>
<comment type="caution">
    <text evidence="1">The sequence shown here is derived from an EMBL/GenBank/DDBJ whole genome shotgun (WGS) entry which is preliminary data.</text>
</comment>
<accession>A0A225WGY6</accession>
<reference evidence="2" key="1">
    <citation type="submission" date="2017-03" db="EMBL/GenBank/DDBJ databases">
        <title>Phytopthora megakarya and P. palmivora, two closely related causual agents of cacao black pod achieved similar genome size and gene model numbers by different mechanisms.</title>
        <authorList>
            <person name="Ali S."/>
            <person name="Shao J."/>
            <person name="Larry D.J."/>
            <person name="Kronmiller B."/>
            <person name="Shen D."/>
            <person name="Strem M.D."/>
            <person name="Melnick R.L."/>
            <person name="Guiltinan M.J."/>
            <person name="Tyler B.M."/>
            <person name="Meinhardt L.W."/>
            <person name="Bailey B.A."/>
        </authorList>
    </citation>
    <scope>NUCLEOTIDE SEQUENCE [LARGE SCALE GENOMIC DNA]</scope>
    <source>
        <strain evidence="2">zdho120</strain>
    </source>
</reference>
<sequence length="230" mass="25311">MEGCASVAAPQLRGMELEAEKAMAAQQIAAQDFDYRGQVGSLQYLVRGARPDIANAVRELSKYLSCYNKTHWVAARGVLKYLKGTSTYGLLLDGNSRTVTYEVYTDASFACQTKERKSLTGYVISMAGSSVAWCSSKQGSISLSTAEADLIALSEGAKESEWLWYLLREMGFPQGKPAVISTVKNPGNHKATKHIEIRFLFTRDLVEEGRLEIQYCSTSDMAADANRTVH</sequence>
<keyword evidence="2" id="KW-1185">Reference proteome</keyword>
<protein>
    <submittedName>
        <fullName evidence="1">Retrotransposon Tca5 Polyprotein</fullName>
    </submittedName>
</protein>
<evidence type="ECO:0000313" key="1">
    <source>
        <dbReference type="EMBL" id="OWZ16991.1"/>
    </source>
</evidence>
<dbReference type="PANTHER" id="PTHR11439">
    <property type="entry name" value="GAG-POL-RELATED RETROTRANSPOSON"/>
    <property type="match status" value="1"/>
</dbReference>
<dbReference type="Proteomes" id="UP000198211">
    <property type="component" value="Unassembled WGS sequence"/>
</dbReference>
<name>A0A225WGY6_9STRA</name>
<dbReference type="OrthoDB" id="105102at2759"/>
<dbReference type="CDD" id="cd09272">
    <property type="entry name" value="RNase_HI_RT_Ty1"/>
    <property type="match status" value="1"/>
</dbReference>